<dbReference type="SUPFAM" id="SSF51197">
    <property type="entry name" value="Clavaminate synthase-like"/>
    <property type="match status" value="1"/>
</dbReference>
<organism evidence="1">
    <name type="scientific">marine metagenome</name>
    <dbReference type="NCBI Taxonomy" id="408172"/>
    <lineage>
        <taxon>unclassified sequences</taxon>
        <taxon>metagenomes</taxon>
        <taxon>ecological metagenomes</taxon>
    </lineage>
</organism>
<feature type="non-terminal residue" evidence="1">
    <location>
        <position position="74"/>
    </location>
</feature>
<dbReference type="Gene3D" id="2.60.120.620">
    <property type="entry name" value="q2cbj1_9rhob like domain"/>
    <property type="match status" value="1"/>
</dbReference>
<reference evidence="1" key="1">
    <citation type="submission" date="2018-05" db="EMBL/GenBank/DDBJ databases">
        <authorList>
            <person name="Lanie J.A."/>
            <person name="Ng W.-L."/>
            <person name="Kazmierczak K.M."/>
            <person name="Andrzejewski T.M."/>
            <person name="Davidsen T.M."/>
            <person name="Wayne K.J."/>
            <person name="Tettelin H."/>
            <person name="Glass J.I."/>
            <person name="Rusch D."/>
            <person name="Podicherti R."/>
            <person name="Tsui H.-C.T."/>
            <person name="Winkler M.E."/>
        </authorList>
    </citation>
    <scope>NUCLEOTIDE SEQUENCE</scope>
</reference>
<sequence length="74" mass="8347">MVTISNSLSEDGFLLREGVFSRKTVERLITAIESLLKDEDHEDLLLDERGHPIKIRYPLSKHPSFLGSLANPSL</sequence>
<gene>
    <name evidence="1" type="ORF">METZ01_LOCUS437786</name>
</gene>
<name>A0A382YNT2_9ZZZZ</name>
<dbReference type="EMBL" id="UINC01177345">
    <property type="protein sequence ID" value="SVD84932.1"/>
    <property type="molecule type" value="Genomic_DNA"/>
</dbReference>
<proteinExistence type="predicted"/>
<evidence type="ECO:0000313" key="1">
    <source>
        <dbReference type="EMBL" id="SVD84932.1"/>
    </source>
</evidence>
<accession>A0A382YNT2</accession>
<dbReference type="AlphaFoldDB" id="A0A382YNT2"/>
<protein>
    <submittedName>
        <fullName evidence="1">Uncharacterized protein</fullName>
    </submittedName>
</protein>